<proteinExistence type="predicted"/>
<dbReference type="GO" id="GO:0007165">
    <property type="term" value="P:signal transduction"/>
    <property type="evidence" value="ECO:0007669"/>
    <property type="project" value="InterPro"/>
</dbReference>
<dbReference type="InterPro" id="IPR000157">
    <property type="entry name" value="TIR_dom"/>
</dbReference>
<evidence type="ECO:0000256" key="1">
    <source>
        <dbReference type="SAM" id="MobiDB-lite"/>
    </source>
</evidence>
<protein>
    <recommendedName>
        <fullName evidence="2">TIR domain-containing protein</fullName>
    </recommendedName>
</protein>
<name>A0A7W8GHP7_9DEIO</name>
<feature type="region of interest" description="Disordered" evidence="1">
    <location>
        <begin position="253"/>
        <end position="278"/>
    </location>
</feature>
<accession>A0A7W8GHP7</accession>
<dbReference type="SUPFAM" id="SSF52200">
    <property type="entry name" value="Toll/Interleukin receptor TIR domain"/>
    <property type="match status" value="1"/>
</dbReference>
<organism evidence="3 4">
    <name type="scientific">Deinococcus budaensis</name>
    <dbReference type="NCBI Taxonomy" id="1665626"/>
    <lineage>
        <taxon>Bacteria</taxon>
        <taxon>Thermotogati</taxon>
        <taxon>Deinococcota</taxon>
        <taxon>Deinococci</taxon>
        <taxon>Deinococcales</taxon>
        <taxon>Deinococcaceae</taxon>
        <taxon>Deinococcus</taxon>
    </lineage>
</organism>
<evidence type="ECO:0000313" key="4">
    <source>
        <dbReference type="Proteomes" id="UP000525389"/>
    </source>
</evidence>
<dbReference type="Proteomes" id="UP000525389">
    <property type="component" value="Unassembled WGS sequence"/>
</dbReference>
<sequence>MTWRDELARHLEGLQPVLRRRTPERFDKSGRAERLKADIQTWNRRAVQLLGQAPQGAKVVAEFRALGHMRFTTLKDVQAQLRLRGQVVERLLGTARRGTPPPKHSSLKIRKRSAGSYRYAFCLTFAGEDREFAAAVNRGLRRRRYPTFFDQNKEARTRLLGEAGPDVLHEVFYRESELCLMFVSRAYKENVWPGVERRSAQARDAQQGGGYIIPIRIDETELPGMPHTIGYLQKRQGAARIVGEVIDKLNAARAGRGQLPGTSPAGPTRTKSRPAPKRTTGHLVLLEDHVYFAHQVRRGDDLTVEVKAKTQEQLARLRTIGEKKGSWTTIPFAEHLTGRDVQVVDYEEVTDRAGRTTVTLQLRPSRNASSGVHFGVLAQESEHLIRQVLTGRPPTTGWTTLPTDVQQGVVALAARSRGSPAETAQLAQLLAVYSLQKLGLVAAIRVLDVRARGRTVAVEFTGEIRTGAFGQTDSEIRLREVVPLPDR</sequence>
<gene>
    <name evidence="3" type="ORF">HNQ09_003001</name>
</gene>
<dbReference type="EMBL" id="JACHFN010000013">
    <property type="protein sequence ID" value="MBB5235544.1"/>
    <property type="molecule type" value="Genomic_DNA"/>
</dbReference>
<keyword evidence="4" id="KW-1185">Reference proteome</keyword>
<evidence type="ECO:0000313" key="3">
    <source>
        <dbReference type="EMBL" id="MBB5235544.1"/>
    </source>
</evidence>
<dbReference type="AlphaFoldDB" id="A0A7W8GHP7"/>
<evidence type="ECO:0000259" key="2">
    <source>
        <dbReference type="Pfam" id="PF13676"/>
    </source>
</evidence>
<dbReference type="Pfam" id="PF13676">
    <property type="entry name" value="TIR_2"/>
    <property type="match status" value="1"/>
</dbReference>
<dbReference type="RefSeq" id="WP_184030847.1">
    <property type="nucleotide sequence ID" value="NZ_JACHFN010000013.1"/>
</dbReference>
<reference evidence="3 4" key="1">
    <citation type="submission" date="2020-08" db="EMBL/GenBank/DDBJ databases">
        <title>Genomic Encyclopedia of Type Strains, Phase IV (KMG-IV): sequencing the most valuable type-strain genomes for metagenomic binning, comparative biology and taxonomic classification.</title>
        <authorList>
            <person name="Goeker M."/>
        </authorList>
    </citation>
    <scope>NUCLEOTIDE SEQUENCE [LARGE SCALE GENOMIC DNA]</scope>
    <source>
        <strain evidence="3 4">DSM 101791</strain>
    </source>
</reference>
<feature type="domain" description="TIR" evidence="2">
    <location>
        <begin position="121"/>
        <end position="235"/>
    </location>
</feature>
<dbReference type="InterPro" id="IPR035897">
    <property type="entry name" value="Toll_tir_struct_dom_sf"/>
</dbReference>
<comment type="caution">
    <text evidence="3">The sequence shown here is derived from an EMBL/GenBank/DDBJ whole genome shotgun (WGS) entry which is preliminary data.</text>
</comment>
<dbReference type="Gene3D" id="3.40.50.10140">
    <property type="entry name" value="Toll/interleukin-1 receptor homology (TIR) domain"/>
    <property type="match status" value="1"/>
</dbReference>